<dbReference type="PANTHER" id="PTHR30560:SF3">
    <property type="entry name" value="TRIGGER FACTOR-LIKE PROTEIN TIG, CHLOROPLASTIC"/>
    <property type="match status" value="1"/>
</dbReference>
<dbReference type="GO" id="GO:0043335">
    <property type="term" value="P:protein unfolding"/>
    <property type="evidence" value="ECO:0007669"/>
    <property type="project" value="TreeGrafter"/>
</dbReference>
<evidence type="ECO:0000256" key="5">
    <source>
        <dbReference type="ARBA" id="ARBA00016902"/>
    </source>
</evidence>
<dbReference type="Pfam" id="PF05697">
    <property type="entry name" value="Trigger_N"/>
    <property type="match status" value="1"/>
</dbReference>
<evidence type="ECO:0000259" key="11">
    <source>
        <dbReference type="Pfam" id="PF05698"/>
    </source>
</evidence>
<comment type="similarity">
    <text evidence="3">Belongs to the FKBP-type PPIase family. Tig subfamily.</text>
</comment>
<keyword evidence="13" id="KW-1185">Reference proteome</keyword>
<dbReference type="SUPFAM" id="SSF102735">
    <property type="entry name" value="Trigger factor ribosome-binding domain"/>
    <property type="match status" value="1"/>
</dbReference>
<comment type="subcellular location">
    <subcellularLocation>
        <location evidence="2">Cytoplasm</location>
    </subcellularLocation>
</comment>
<accession>A0A846MPM8</accession>
<keyword evidence="8" id="KW-0413">Isomerase</keyword>
<dbReference type="GO" id="GO:0015031">
    <property type="term" value="P:protein transport"/>
    <property type="evidence" value="ECO:0007669"/>
    <property type="project" value="InterPro"/>
</dbReference>
<reference evidence="12 13" key="1">
    <citation type="submission" date="2020-03" db="EMBL/GenBank/DDBJ databases">
        <title>Genomic Encyclopedia of Type Strains, Phase IV (KMG-IV): sequencing the most valuable type-strain genomes for metagenomic binning, comparative biology and taxonomic classification.</title>
        <authorList>
            <person name="Goeker M."/>
        </authorList>
    </citation>
    <scope>NUCLEOTIDE SEQUENCE [LARGE SCALE GENOMIC DNA]</scope>
    <source>
        <strain evidence="12 13">DSM 5718</strain>
    </source>
</reference>
<dbReference type="GO" id="GO:0043022">
    <property type="term" value="F:ribosome binding"/>
    <property type="evidence" value="ECO:0007669"/>
    <property type="project" value="TreeGrafter"/>
</dbReference>
<evidence type="ECO:0000259" key="10">
    <source>
        <dbReference type="Pfam" id="PF05697"/>
    </source>
</evidence>
<dbReference type="GO" id="GO:0051083">
    <property type="term" value="P:'de novo' cotranslational protein folding"/>
    <property type="evidence" value="ECO:0007669"/>
    <property type="project" value="TreeGrafter"/>
</dbReference>
<evidence type="ECO:0000256" key="7">
    <source>
        <dbReference type="ARBA" id="ARBA00023186"/>
    </source>
</evidence>
<dbReference type="InterPro" id="IPR037041">
    <property type="entry name" value="Trigger_fac_C_sf"/>
</dbReference>
<proteinExistence type="inferred from homology"/>
<keyword evidence="7" id="KW-0143">Chaperone</keyword>
<protein>
    <recommendedName>
        <fullName evidence="5">Trigger factor</fullName>
        <ecNumber evidence="4">5.2.1.8</ecNumber>
    </recommendedName>
    <alternativeName>
        <fullName evidence="9">PPIase</fullName>
    </alternativeName>
</protein>
<dbReference type="InterPro" id="IPR008880">
    <property type="entry name" value="Trigger_fac_C"/>
</dbReference>
<evidence type="ECO:0000256" key="4">
    <source>
        <dbReference type="ARBA" id="ARBA00013194"/>
    </source>
</evidence>
<dbReference type="Pfam" id="PF05698">
    <property type="entry name" value="Trigger_C"/>
    <property type="match status" value="1"/>
</dbReference>
<dbReference type="InterPro" id="IPR005215">
    <property type="entry name" value="Trig_fac"/>
</dbReference>
<evidence type="ECO:0000313" key="12">
    <source>
        <dbReference type="EMBL" id="NIK73536.1"/>
    </source>
</evidence>
<evidence type="ECO:0000256" key="1">
    <source>
        <dbReference type="ARBA" id="ARBA00000971"/>
    </source>
</evidence>
<dbReference type="GO" id="GO:0003755">
    <property type="term" value="F:peptidyl-prolyl cis-trans isomerase activity"/>
    <property type="evidence" value="ECO:0007669"/>
    <property type="project" value="UniProtKB-KW"/>
</dbReference>
<comment type="catalytic activity">
    <reaction evidence="1">
        <text>[protein]-peptidylproline (omega=180) = [protein]-peptidylproline (omega=0)</text>
        <dbReference type="Rhea" id="RHEA:16237"/>
        <dbReference type="Rhea" id="RHEA-COMP:10747"/>
        <dbReference type="Rhea" id="RHEA-COMP:10748"/>
        <dbReference type="ChEBI" id="CHEBI:83833"/>
        <dbReference type="ChEBI" id="CHEBI:83834"/>
        <dbReference type="EC" id="5.2.1.8"/>
    </reaction>
</comment>
<keyword evidence="6" id="KW-0697">Rotamase</keyword>
<dbReference type="PANTHER" id="PTHR30560">
    <property type="entry name" value="TRIGGER FACTOR CHAPERONE AND PEPTIDYL-PROLYL CIS/TRANS ISOMERASE"/>
    <property type="match status" value="1"/>
</dbReference>
<dbReference type="InterPro" id="IPR008881">
    <property type="entry name" value="Trigger_fac_ribosome-bd_bac"/>
</dbReference>
<dbReference type="GO" id="GO:0044183">
    <property type="term" value="F:protein folding chaperone"/>
    <property type="evidence" value="ECO:0007669"/>
    <property type="project" value="TreeGrafter"/>
</dbReference>
<dbReference type="Proteomes" id="UP000537126">
    <property type="component" value="Unassembled WGS sequence"/>
</dbReference>
<dbReference type="EMBL" id="JAASRN010000001">
    <property type="protein sequence ID" value="NIK73536.1"/>
    <property type="molecule type" value="Genomic_DNA"/>
</dbReference>
<evidence type="ECO:0000256" key="2">
    <source>
        <dbReference type="ARBA" id="ARBA00004496"/>
    </source>
</evidence>
<dbReference type="GO" id="GO:0005737">
    <property type="term" value="C:cytoplasm"/>
    <property type="evidence" value="ECO:0007669"/>
    <property type="project" value="UniProtKB-SubCell"/>
</dbReference>
<dbReference type="NCBIfam" id="TIGR00115">
    <property type="entry name" value="tig"/>
    <property type="match status" value="1"/>
</dbReference>
<dbReference type="AlphaFoldDB" id="A0A846MPM8"/>
<organism evidence="12 13">
    <name type="scientific">Thermonema lapsum</name>
    <dbReference type="NCBI Taxonomy" id="28195"/>
    <lineage>
        <taxon>Bacteria</taxon>
        <taxon>Pseudomonadati</taxon>
        <taxon>Bacteroidota</taxon>
        <taxon>Cytophagia</taxon>
        <taxon>Cytophagales</taxon>
        <taxon>Thermonemataceae</taxon>
        <taxon>Thermonema</taxon>
    </lineage>
</organism>
<sequence length="476" mass="55563">MEIKFEKQNPTLGHLRVVLEKDDYMPTVEQKIKEYSKTAVVKGFRKGKVPTSLIKKLYGKSILAEEVFRKAVQSMYDYIREQQLPMVGEPLPKENTDFHFDLDKPGTFTFDYEVGLHTEINYKDVVNKDTQLDAYKVEATDKDIEEVIQNLRKQFAKTEHPETSQEGDFLYGKIESIVEEGSEIEPIVMDNTALPLNQVKEEARAQFIGLKKGDVVTFKLDVLADHKMAGYLLGIFEEGRVEQYKDVEFRFTITDIVRQVPAELNEELFKKALPNRNDIKDEATFRAAIKEEIEKIYEKNTNSLLSDSIAEVLLEKIKIDLPHDFLKRWLKANNEKLSEEQIEREYPRFEEFLRWSLIKQAIAKDENIEISEEEIFEEAKASLQRMFEQQGLPLHMMNIDLDAITRRYLMDSEGKNYREVRDEVMQRKLIERIKNNLSLNLKTINTDEYKKLVDEINAKQEEKAKQLAEKAAQSAE</sequence>
<dbReference type="InterPro" id="IPR036611">
    <property type="entry name" value="Trigger_fac_ribosome-bd_sf"/>
</dbReference>
<evidence type="ECO:0000256" key="6">
    <source>
        <dbReference type="ARBA" id="ARBA00023110"/>
    </source>
</evidence>
<evidence type="ECO:0000256" key="9">
    <source>
        <dbReference type="ARBA" id="ARBA00029986"/>
    </source>
</evidence>
<comment type="caution">
    <text evidence="12">The sequence shown here is derived from an EMBL/GenBank/DDBJ whole genome shotgun (WGS) entry which is preliminary data.</text>
</comment>
<dbReference type="RefSeq" id="WP_166918763.1">
    <property type="nucleotide sequence ID" value="NZ_JAASRN010000001.1"/>
</dbReference>
<dbReference type="PIRSF" id="PIRSF003095">
    <property type="entry name" value="Trigger_factor"/>
    <property type="match status" value="1"/>
</dbReference>
<evidence type="ECO:0000313" key="13">
    <source>
        <dbReference type="Proteomes" id="UP000537126"/>
    </source>
</evidence>
<name>A0A846MPM8_9BACT</name>
<dbReference type="Gene3D" id="1.10.3120.10">
    <property type="entry name" value="Trigger factor, C-terminal domain"/>
    <property type="match status" value="1"/>
</dbReference>
<dbReference type="SUPFAM" id="SSF109998">
    <property type="entry name" value="Triger factor/SurA peptide-binding domain-like"/>
    <property type="match status" value="1"/>
</dbReference>
<feature type="domain" description="Trigger factor ribosome-binding bacterial" evidence="10">
    <location>
        <begin position="1"/>
        <end position="151"/>
    </location>
</feature>
<feature type="domain" description="Trigger factor C-terminal" evidence="11">
    <location>
        <begin position="284"/>
        <end position="385"/>
    </location>
</feature>
<evidence type="ECO:0000256" key="8">
    <source>
        <dbReference type="ARBA" id="ARBA00023235"/>
    </source>
</evidence>
<dbReference type="InterPro" id="IPR027304">
    <property type="entry name" value="Trigger_fact/SurA_dom_sf"/>
</dbReference>
<dbReference type="Gene3D" id="3.30.70.1050">
    <property type="entry name" value="Trigger factor ribosome-binding domain"/>
    <property type="match status" value="1"/>
</dbReference>
<evidence type="ECO:0000256" key="3">
    <source>
        <dbReference type="ARBA" id="ARBA00005464"/>
    </source>
</evidence>
<gene>
    <name evidence="12" type="ORF">FHS56_001022</name>
</gene>
<dbReference type="EC" id="5.2.1.8" evidence="4"/>